<evidence type="ECO:0000313" key="6">
    <source>
        <dbReference type="Proteomes" id="UP000190409"/>
    </source>
</evidence>
<dbReference type="Proteomes" id="UP000190409">
    <property type="component" value="Unassembled WGS sequence"/>
</dbReference>
<dbReference type="SUPFAM" id="SSF52540">
    <property type="entry name" value="P-loop containing nucleoside triphosphate hydrolases"/>
    <property type="match status" value="1"/>
</dbReference>
<dbReference type="EMBL" id="MUYF01000003">
    <property type="protein sequence ID" value="OOL80895.1"/>
    <property type="molecule type" value="Genomic_DNA"/>
</dbReference>
<keyword evidence="4" id="KW-0067">ATP-binding</keyword>
<dbReference type="Pfam" id="PF00005">
    <property type="entry name" value="ABC_tran"/>
    <property type="match status" value="1"/>
</dbReference>
<proteinExistence type="inferred from homology"/>
<dbReference type="PANTHER" id="PTHR42711:SF5">
    <property type="entry name" value="ABC TRANSPORTER ATP-BINDING PROTEIN NATA"/>
    <property type="match status" value="1"/>
</dbReference>
<evidence type="ECO:0000256" key="2">
    <source>
        <dbReference type="ARBA" id="ARBA00022448"/>
    </source>
</evidence>
<evidence type="ECO:0000256" key="1">
    <source>
        <dbReference type="ARBA" id="ARBA00005417"/>
    </source>
</evidence>
<dbReference type="GO" id="GO:0016887">
    <property type="term" value="F:ATP hydrolysis activity"/>
    <property type="evidence" value="ECO:0007669"/>
    <property type="project" value="InterPro"/>
</dbReference>
<organism evidence="5 6">
    <name type="scientific">Dolosigranulum pigrum</name>
    <dbReference type="NCBI Taxonomy" id="29394"/>
    <lineage>
        <taxon>Bacteria</taxon>
        <taxon>Bacillati</taxon>
        <taxon>Bacillota</taxon>
        <taxon>Bacilli</taxon>
        <taxon>Lactobacillales</taxon>
        <taxon>Carnobacteriaceae</taxon>
        <taxon>Dolosigranulum</taxon>
    </lineage>
</organism>
<keyword evidence="2" id="KW-0813">Transport</keyword>
<comment type="caution">
    <text evidence="5">The sequence shown here is derived from an EMBL/GenBank/DDBJ whole genome shotgun (WGS) entry which is preliminary data.</text>
</comment>
<dbReference type="InterPro" id="IPR003439">
    <property type="entry name" value="ABC_transporter-like_ATP-bd"/>
</dbReference>
<protein>
    <submittedName>
        <fullName evidence="5">Uncharacterized protein</fullName>
    </submittedName>
</protein>
<evidence type="ECO:0000256" key="3">
    <source>
        <dbReference type="ARBA" id="ARBA00022741"/>
    </source>
</evidence>
<dbReference type="Gene3D" id="3.40.50.300">
    <property type="entry name" value="P-loop containing nucleotide triphosphate hydrolases"/>
    <property type="match status" value="1"/>
</dbReference>
<evidence type="ECO:0000313" key="5">
    <source>
        <dbReference type="EMBL" id="OOL80895.1"/>
    </source>
</evidence>
<dbReference type="PROSITE" id="PS50893">
    <property type="entry name" value="ABC_TRANSPORTER_2"/>
    <property type="match status" value="1"/>
</dbReference>
<dbReference type="SMART" id="SM00382">
    <property type="entry name" value="AAA"/>
    <property type="match status" value="1"/>
</dbReference>
<dbReference type="PROSITE" id="PS00211">
    <property type="entry name" value="ABC_TRANSPORTER_1"/>
    <property type="match status" value="1"/>
</dbReference>
<dbReference type="AlphaFoldDB" id="A0A1S8KN29"/>
<dbReference type="GO" id="GO:0005524">
    <property type="term" value="F:ATP binding"/>
    <property type="evidence" value="ECO:0007669"/>
    <property type="project" value="UniProtKB-KW"/>
</dbReference>
<dbReference type="CDD" id="cd03230">
    <property type="entry name" value="ABC_DR_subfamily_A"/>
    <property type="match status" value="1"/>
</dbReference>
<dbReference type="InterPro" id="IPR050763">
    <property type="entry name" value="ABC_transporter_ATP-binding"/>
</dbReference>
<keyword evidence="3" id="KW-0547">Nucleotide-binding</keyword>
<dbReference type="InterPro" id="IPR027417">
    <property type="entry name" value="P-loop_NTPase"/>
</dbReference>
<sequence length="229" mass="26415">MTSLVEVESLSKKYGKEVILEDINFTINQGDKIALIGKNGSGKTTLLNIITKLQKETSGKVIYNLNEKNFYMNFGIQMQDGVFDERLTIHDYCLLLEKLFDVEGKTDKYLKDFELEDKRKKKINTLSGGEKQKFNIICALLHDPEILIFDEVSTGLDTINRSVIKKYIKKFAEKKTLILVSHYMEEIEQLCERVICINNKHIIVDEDIIEIRNKYGSLEKFYVSEVGGQ</sequence>
<reference evidence="5 6" key="1">
    <citation type="submission" date="2017-01" db="EMBL/GenBank/DDBJ databases">
        <title>Complete Genome Sequence of Dolosigranulum pigrum isolated from a Patient with interstitial lung disease.</title>
        <authorList>
            <person name="Mukhopadhyay R."/>
            <person name="Joaquin J."/>
            <person name="Hogue R."/>
            <person name="Fitzgerald S."/>
            <person name="Jospin G."/>
            <person name="Eisen J.A."/>
            <person name="Chaturvedi V."/>
        </authorList>
    </citation>
    <scope>NUCLEOTIDE SEQUENCE [LARGE SCALE GENOMIC DNA]</scope>
    <source>
        <strain evidence="5 6">15S00348</strain>
    </source>
</reference>
<name>A0A1S8KN29_9LACT</name>
<dbReference type="RefSeq" id="WP_077862412.1">
    <property type="nucleotide sequence ID" value="NZ_CP040410.1"/>
</dbReference>
<gene>
    <name evidence="5" type="ORF">BWX42_03180</name>
</gene>
<evidence type="ECO:0000256" key="4">
    <source>
        <dbReference type="ARBA" id="ARBA00022840"/>
    </source>
</evidence>
<dbReference type="PANTHER" id="PTHR42711">
    <property type="entry name" value="ABC TRANSPORTER ATP-BINDING PROTEIN"/>
    <property type="match status" value="1"/>
</dbReference>
<dbReference type="InterPro" id="IPR003593">
    <property type="entry name" value="AAA+_ATPase"/>
</dbReference>
<comment type="similarity">
    <text evidence="1">Belongs to the ABC transporter superfamily.</text>
</comment>
<accession>A0A1S8KN29</accession>
<dbReference type="InterPro" id="IPR017871">
    <property type="entry name" value="ABC_transporter-like_CS"/>
</dbReference>